<evidence type="ECO:0000256" key="1">
    <source>
        <dbReference type="ARBA" id="ARBA00008945"/>
    </source>
</evidence>
<dbReference type="GO" id="GO:0005840">
    <property type="term" value="C:ribosome"/>
    <property type="evidence" value="ECO:0007669"/>
    <property type="project" value="UniProtKB-KW"/>
</dbReference>
<feature type="compositionally biased region" description="Acidic residues" evidence="6">
    <location>
        <begin position="140"/>
        <end position="159"/>
    </location>
</feature>
<keyword evidence="9" id="KW-1185">Reference proteome</keyword>
<dbReference type="Pfam" id="PF00333">
    <property type="entry name" value="Ribosomal_S5"/>
    <property type="match status" value="1"/>
</dbReference>
<gene>
    <name evidence="8" type="ORF">CYMTET_26388</name>
</gene>
<dbReference type="InterPro" id="IPR013810">
    <property type="entry name" value="Ribosomal_uS5_N"/>
</dbReference>
<dbReference type="GO" id="GO:0003735">
    <property type="term" value="F:structural constituent of ribosome"/>
    <property type="evidence" value="ECO:0007669"/>
    <property type="project" value="UniProtKB-UniRule"/>
</dbReference>
<evidence type="ECO:0000256" key="4">
    <source>
        <dbReference type="PROSITE-ProRule" id="PRU00268"/>
    </source>
</evidence>
<evidence type="ECO:0000313" key="9">
    <source>
        <dbReference type="Proteomes" id="UP001190700"/>
    </source>
</evidence>
<sequence length="352" mass="39587">MTLGEFIATLRDKNEEDRRDAEEGGFQNSRGEEGSELTLGDKEDEYGDQDSGADESDYYEDEDEDEEYYDEAELFGDEDDYDIAYEEDYEYENESAEQEDDVDHYEEETFDTDEYQGEKSVNTFEEDEDDGRHDNTGFSESDDDGSDSDSDSDSDDEDELSSRMHRNSFAEAMKSQSFHEETSVYEDLAGTMNMDGMEMVVVDINRTCKVTKGGGMFRYAVLILVGNGNGLIGYGLGKSHEVQPAMDKAHRKALKNLFYIDRYEGHTIYHDVTEYYGKTKVTLKPAPTGTGLKASDLCCEILTLCGIKNIHCKVQGSHNLANTIKGVFKALATVRSAEEIGEARGRYVEAVL</sequence>
<dbReference type="SUPFAM" id="SSF54768">
    <property type="entry name" value="dsRNA-binding domain-like"/>
    <property type="match status" value="1"/>
</dbReference>
<proteinExistence type="inferred from homology"/>
<evidence type="ECO:0000256" key="3">
    <source>
        <dbReference type="ARBA" id="ARBA00023274"/>
    </source>
</evidence>
<dbReference type="Gene3D" id="3.30.160.20">
    <property type="match status" value="1"/>
</dbReference>
<dbReference type="Pfam" id="PF03719">
    <property type="entry name" value="Ribosomal_S5_C"/>
    <property type="match status" value="1"/>
</dbReference>
<comment type="similarity">
    <text evidence="1 5">Belongs to the universal ribosomal protein uS5 family.</text>
</comment>
<dbReference type="SUPFAM" id="SSF54211">
    <property type="entry name" value="Ribosomal protein S5 domain 2-like"/>
    <property type="match status" value="1"/>
</dbReference>
<evidence type="ECO:0000256" key="6">
    <source>
        <dbReference type="SAM" id="MobiDB-lite"/>
    </source>
</evidence>
<dbReference type="EMBL" id="LGRX02014287">
    <property type="protein sequence ID" value="KAK3264898.1"/>
    <property type="molecule type" value="Genomic_DNA"/>
</dbReference>
<dbReference type="InterPro" id="IPR000851">
    <property type="entry name" value="Ribosomal_uS5"/>
</dbReference>
<dbReference type="GO" id="GO:1990904">
    <property type="term" value="C:ribonucleoprotein complex"/>
    <property type="evidence" value="ECO:0007669"/>
    <property type="project" value="UniProtKB-UniRule"/>
</dbReference>
<dbReference type="Proteomes" id="UP001190700">
    <property type="component" value="Unassembled WGS sequence"/>
</dbReference>
<protein>
    <recommendedName>
        <fullName evidence="7">S5 DRBM domain-containing protein</fullName>
    </recommendedName>
</protein>
<feature type="compositionally biased region" description="Basic and acidic residues" evidence="6">
    <location>
        <begin position="10"/>
        <end position="22"/>
    </location>
</feature>
<dbReference type="FunFam" id="3.30.230.10:FF:000002">
    <property type="entry name" value="30S ribosomal protein S5"/>
    <property type="match status" value="1"/>
</dbReference>
<feature type="domain" description="S5 DRBM" evidence="7">
    <location>
        <begin position="197"/>
        <end position="260"/>
    </location>
</feature>
<dbReference type="InterPro" id="IPR005324">
    <property type="entry name" value="Ribosomal_uS5_C"/>
</dbReference>
<dbReference type="GO" id="GO:0006412">
    <property type="term" value="P:translation"/>
    <property type="evidence" value="ECO:0007669"/>
    <property type="project" value="InterPro"/>
</dbReference>
<dbReference type="Gene3D" id="3.30.230.10">
    <property type="match status" value="1"/>
</dbReference>
<reference evidence="8 9" key="1">
    <citation type="journal article" date="2015" name="Genome Biol. Evol.">
        <title>Comparative Genomics of a Bacterivorous Green Alga Reveals Evolutionary Causalities and Consequences of Phago-Mixotrophic Mode of Nutrition.</title>
        <authorList>
            <person name="Burns J.A."/>
            <person name="Paasch A."/>
            <person name="Narechania A."/>
            <person name="Kim E."/>
        </authorList>
    </citation>
    <scope>NUCLEOTIDE SEQUENCE [LARGE SCALE GENOMIC DNA]</scope>
    <source>
        <strain evidence="8 9">PLY_AMNH</strain>
    </source>
</reference>
<dbReference type="PROSITE" id="PS50881">
    <property type="entry name" value="S5_DSRBD"/>
    <property type="match status" value="1"/>
</dbReference>
<dbReference type="PANTHER" id="PTHR48277">
    <property type="entry name" value="MITOCHONDRIAL RIBOSOMAL PROTEIN S5"/>
    <property type="match status" value="1"/>
</dbReference>
<keyword evidence="3 4" id="KW-0687">Ribonucleoprotein</keyword>
<name>A0AAE0FSE7_9CHLO</name>
<evidence type="ECO:0000259" key="7">
    <source>
        <dbReference type="PROSITE" id="PS50881"/>
    </source>
</evidence>
<feature type="compositionally biased region" description="Acidic residues" evidence="6">
    <location>
        <begin position="42"/>
        <end position="115"/>
    </location>
</feature>
<dbReference type="GO" id="GO:0003723">
    <property type="term" value="F:RNA binding"/>
    <property type="evidence" value="ECO:0007669"/>
    <property type="project" value="InterPro"/>
</dbReference>
<dbReference type="PANTHER" id="PTHR48277:SF1">
    <property type="entry name" value="MITOCHONDRIAL RIBOSOMAL PROTEIN S5"/>
    <property type="match status" value="1"/>
</dbReference>
<dbReference type="AlphaFoldDB" id="A0AAE0FSE7"/>
<evidence type="ECO:0000313" key="8">
    <source>
        <dbReference type="EMBL" id="KAK3264898.1"/>
    </source>
</evidence>
<evidence type="ECO:0000256" key="5">
    <source>
        <dbReference type="RuleBase" id="RU003823"/>
    </source>
</evidence>
<dbReference type="InterPro" id="IPR014721">
    <property type="entry name" value="Ribsml_uS5_D2-typ_fold_subgr"/>
</dbReference>
<dbReference type="InterPro" id="IPR020568">
    <property type="entry name" value="Ribosomal_Su5_D2-typ_SF"/>
</dbReference>
<comment type="caution">
    <text evidence="8">The sequence shown here is derived from an EMBL/GenBank/DDBJ whole genome shotgun (WGS) entry which is preliminary data.</text>
</comment>
<dbReference type="GO" id="GO:0005737">
    <property type="term" value="C:cytoplasm"/>
    <property type="evidence" value="ECO:0007669"/>
    <property type="project" value="UniProtKB-ARBA"/>
</dbReference>
<feature type="region of interest" description="Disordered" evidence="6">
    <location>
        <begin position="1"/>
        <end position="162"/>
    </location>
</feature>
<evidence type="ECO:0000256" key="2">
    <source>
        <dbReference type="ARBA" id="ARBA00022980"/>
    </source>
</evidence>
<organism evidence="8 9">
    <name type="scientific">Cymbomonas tetramitiformis</name>
    <dbReference type="NCBI Taxonomy" id="36881"/>
    <lineage>
        <taxon>Eukaryota</taxon>
        <taxon>Viridiplantae</taxon>
        <taxon>Chlorophyta</taxon>
        <taxon>Pyramimonadophyceae</taxon>
        <taxon>Pyramimonadales</taxon>
        <taxon>Pyramimonadaceae</taxon>
        <taxon>Cymbomonas</taxon>
    </lineage>
</organism>
<accession>A0AAE0FSE7</accession>
<keyword evidence="2 4" id="KW-0689">Ribosomal protein</keyword>